<evidence type="ECO:0000313" key="3">
    <source>
        <dbReference type="Proteomes" id="UP001500238"/>
    </source>
</evidence>
<reference evidence="2 3" key="1">
    <citation type="journal article" date="2019" name="Int. J. Syst. Evol. Microbiol.">
        <title>The Global Catalogue of Microorganisms (GCM) 10K type strain sequencing project: providing services to taxonomists for standard genome sequencing and annotation.</title>
        <authorList>
            <consortium name="The Broad Institute Genomics Platform"/>
            <consortium name="The Broad Institute Genome Sequencing Center for Infectious Disease"/>
            <person name="Wu L."/>
            <person name="Ma J."/>
        </authorList>
    </citation>
    <scope>NUCLEOTIDE SEQUENCE [LARGE SCALE GENOMIC DNA]</scope>
    <source>
        <strain evidence="2 3">JCM 14603</strain>
    </source>
</reference>
<proteinExistence type="predicted"/>
<sequence length="55" mass="6606">MTRRLVLTNESARHPFRQTLPPPVTPDVRKRDDEDWKLFLLSFAAFFTCFYTLIF</sequence>
<keyword evidence="3" id="KW-1185">Reference proteome</keyword>
<comment type="caution">
    <text evidence="2">The sequence shown here is derived from an EMBL/GenBank/DDBJ whole genome shotgun (WGS) entry which is preliminary data.</text>
</comment>
<dbReference type="EMBL" id="BAAAES010000008">
    <property type="protein sequence ID" value="GAA0669522.1"/>
    <property type="molecule type" value="Genomic_DNA"/>
</dbReference>
<accession>A0ABN1HVH7</accession>
<keyword evidence="1" id="KW-0812">Transmembrane</keyword>
<feature type="transmembrane region" description="Helical" evidence="1">
    <location>
        <begin position="38"/>
        <end position="54"/>
    </location>
</feature>
<keyword evidence="1" id="KW-0472">Membrane</keyword>
<name>A0ABN1HVH7_9SPHN</name>
<dbReference type="Proteomes" id="UP001500238">
    <property type="component" value="Unassembled WGS sequence"/>
</dbReference>
<keyword evidence="1" id="KW-1133">Transmembrane helix</keyword>
<evidence type="ECO:0000313" key="2">
    <source>
        <dbReference type="EMBL" id="GAA0669522.1"/>
    </source>
</evidence>
<dbReference type="RefSeq" id="WP_166753053.1">
    <property type="nucleotide sequence ID" value="NZ_BAAAES010000008.1"/>
</dbReference>
<evidence type="ECO:0000256" key="1">
    <source>
        <dbReference type="SAM" id="Phobius"/>
    </source>
</evidence>
<protein>
    <submittedName>
        <fullName evidence="2">Uncharacterized protein</fullName>
    </submittedName>
</protein>
<organism evidence="2 3">
    <name type="scientific">Sphingomonas insulae</name>
    <dbReference type="NCBI Taxonomy" id="424800"/>
    <lineage>
        <taxon>Bacteria</taxon>
        <taxon>Pseudomonadati</taxon>
        <taxon>Pseudomonadota</taxon>
        <taxon>Alphaproteobacteria</taxon>
        <taxon>Sphingomonadales</taxon>
        <taxon>Sphingomonadaceae</taxon>
        <taxon>Sphingomonas</taxon>
    </lineage>
</organism>
<gene>
    <name evidence="2" type="ORF">GCM10009102_19990</name>
</gene>